<evidence type="ECO:0000313" key="1">
    <source>
        <dbReference type="EMBL" id="TGL63043.1"/>
    </source>
</evidence>
<name>A0A4R9KD17_9LEPT</name>
<protein>
    <submittedName>
        <fullName evidence="1">SH3 domain-containing protein</fullName>
    </submittedName>
</protein>
<keyword evidence="2" id="KW-1185">Reference proteome</keyword>
<evidence type="ECO:0000313" key="2">
    <source>
        <dbReference type="Proteomes" id="UP000297693"/>
    </source>
</evidence>
<proteinExistence type="predicted"/>
<reference evidence="1" key="1">
    <citation type="journal article" date="2019" name="PLoS Negl. Trop. Dis.">
        <title>Revisiting the worldwide diversity of Leptospira species in the environment.</title>
        <authorList>
            <person name="Vincent A.T."/>
            <person name="Schiettekatte O."/>
            <person name="Bourhy P."/>
            <person name="Veyrier F.J."/>
            <person name="Picardeau M."/>
        </authorList>
    </citation>
    <scope>NUCLEOTIDE SEQUENCE [LARGE SCALE GENOMIC DNA]</scope>
    <source>
        <strain evidence="1">201702476</strain>
    </source>
</reference>
<dbReference type="OrthoDB" id="340567at2"/>
<accession>A0A4R9KD17</accession>
<dbReference type="Proteomes" id="UP000297693">
    <property type="component" value="Unassembled WGS sequence"/>
</dbReference>
<gene>
    <name evidence="1" type="ORF">EHQ58_01890</name>
</gene>
<organism evidence="1 2">
    <name type="scientific">Leptospira ognonensis</name>
    <dbReference type="NCBI Taxonomy" id="2484945"/>
    <lineage>
        <taxon>Bacteria</taxon>
        <taxon>Pseudomonadati</taxon>
        <taxon>Spirochaetota</taxon>
        <taxon>Spirochaetia</taxon>
        <taxon>Leptospirales</taxon>
        <taxon>Leptospiraceae</taxon>
        <taxon>Leptospira</taxon>
    </lineage>
</organism>
<sequence length="345" mass="40089">MNRSGSIKIFWSLSLFFLGFSILLGEPKSLQKKIKQIPSDQLRYKDEVSEIIVNHFQVKLYLFPDRKSDVLRVLKFGERVVYDKSTLELPNDKWIPIRTVTDGLIGHVVREAVLSVAKNRYLTQLIFETDKLLKLNSLSLVERMEITDSLFAVSTAGEYTGDDFTLSRTKAGFGLKRTLDLINEKKIKSDSSPDLLEFLKRHQSKLLYDYSDGIYYVDPNYFWKLIETNPNTKHSDYAGYLAAEVVPMPNCNRELSCELETLRKSKMRYVYQFPTGNYVSVYIKSIIKSLKEITKDPDAIACFQPLPQSIRSEINTMEKYVQEYSARHRKEILPYIRILKEECLK</sequence>
<dbReference type="AlphaFoldDB" id="A0A4R9KD17"/>
<dbReference type="RefSeq" id="WP_135621648.1">
    <property type="nucleotide sequence ID" value="NZ_RQGD01000007.1"/>
</dbReference>
<dbReference type="EMBL" id="RQGD01000007">
    <property type="protein sequence ID" value="TGL63043.1"/>
    <property type="molecule type" value="Genomic_DNA"/>
</dbReference>
<comment type="caution">
    <text evidence="1">The sequence shown here is derived from an EMBL/GenBank/DDBJ whole genome shotgun (WGS) entry which is preliminary data.</text>
</comment>